<dbReference type="Gene3D" id="3.10.20.90">
    <property type="entry name" value="Phosphatidylinositol 3-kinase Catalytic Subunit, Chain A, domain 1"/>
    <property type="match status" value="2"/>
</dbReference>
<organism evidence="15">
    <name type="scientific">Camponotus floridanus</name>
    <name type="common">Florida carpenter ant</name>
    <dbReference type="NCBI Taxonomy" id="104421"/>
    <lineage>
        <taxon>Eukaryota</taxon>
        <taxon>Metazoa</taxon>
        <taxon>Ecdysozoa</taxon>
        <taxon>Arthropoda</taxon>
        <taxon>Hexapoda</taxon>
        <taxon>Insecta</taxon>
        <taxon>Pterygota</taxon>
        <taxon>Neoptera</taxon>
        <taxon>Endopterygota</taxon>
        <taxon>Hymenoptera</taxon>
        <taxon>Apocrita</taxon>
        <taxon>Aculeata</taxon>
        <taxon>Formicoidea</taxon>
        <taxon>Formicidae</taxon>
        <taxon>Formicinae</taxon>
        <taxon>Camponotus</taxon>
    </lineage>
</organism>
<dbReference type="InterPro" id="IPR036723">
    <property type="entry name" value="Alpha-catenin/vinculin-like_sf"/>
</dbReference>
<dbReference type="OrthoDB" id="10262320at2759"/>
<dbReference type="InterPro" id="IPR011993">
    <property type="entry name" value="PH-like_dom_sf"/>
</dbReference>
<dbReference type="PROSITE" id="PS50057">
    <property type="entry name" value="FERM_3"/>
    <property type="match status" value="1"/>
</dbReference>
<dbReference type="InterPro" id="IPR015224">
    <property type="entry name" value="Talin_cent"/>
</dbReference>
<evidence type="ECO:0000256" key="4">
    <source>
        <dbReference type="ARBA" id="ARBA00022475"/>
    </source>
</evidence>
<name>E2AHI2_CAMFO</name>
<dbReference type="InterPro" id="IPR032425">
    <property type="entry name" value="FERM_f0"/>
</dbReference>
<dbReference type="SMART" id="SM00307">
    <property type="entry name" value="ILWEQ"/>
    <property type="match status" value="1"/>
</dbReference>
<accession>E2AHI2</accession>
<feature type="domain" description="I/LWEQ" evidence="13">
    <location>
        <begin position="2464"/>
        <end position="2702"/>
    </location>
</feature>
<dbReference type="InterPro" id="IPR015009">
    <property type="entry name" value="Vinculin-bd_dom"/>
</dbReference>
<dbReference type="Gene3D" id="2.30.29.30">
    <property type="entry name" value="Pleckstrin-homology domain (PH domain)/Phosphotyrosine-binding domain (PTB)"/>
    <property type="match status" value="1"/>
</dbReference>
<dbReference type="InterPro" id="IPR037438">
    <property type="entry name" value="Talin1/2-RS"/>
</dbReference>
<dbReference type="FunCoup" id="E2AHI2">
    <property type="interactions" value="586"/>
</dbReference>
<feature type="coiled-coil region" evidence="10">
    <location>
        <begin position="1911"/>
        <end position="1938"/>
    </location>
</feature>
<dbReference type="FunFam" id="1.20.120.230:FF:000002">
    <property type="entry name" value="Talin 2"/>
    <property type="match status" value="1"/>
</dbReference>
<dbReference type="GO" id="GO:0051015">
    <property type="term" value="F:actin filament binding"/>
    <property type="evidence" value="ECO:0007669"/>
    <property type="project" value="InterPro"/>
</dbReference>
<dbReference type="Gene3D" id="1.20.120.230">
    <property type="entry name" value="Alpha-catenin/vinculin-like"/>
    <property type="match status" value="5"/>
</dbReference>
<dbReference type="CDD" id="cd10569">
    <property type="entry name" value="FERM_C_Talin"/>
    <property type="match status" value="1"/>
</dbReference>
<dbReference type="GO" id="GO:0005886">
    <property type="term" value="C:plasma membrane"/>
    <property type="evidence" value="ECO:0007669"/>
    <property type="project" value="UniProtKB-SubCell"/>
</dbReference>
<evidence type="ECO:0000256" key="7">
    <source>
        <dbReference type="ARBA" id="ARBA00022949"/>
    </source>
</evidence>
<evidence type="ECO:0000256" key="8">
    <source>
        <dbReference type="ARBA" id="ARBA00023136"/>
    </source>
</evidence>
<dbReference type="GO" id="GO:0005200">
    <property type="term" value="F:structural constituent of cytoskeleton"/>
    <property type="evidence" value="ECO:0007669"/>
    <property type="project" value="InterPro"/>
</dbReference>
<feature type="region of interest" description="Disordered" evidence="11">
    <location>
        <begin position="3011"/>
        <end position="3031"/>
    </location>
</feature>
<dbReference type="InterPro" id="IPR054060">
    <property type="entry name" value="TLN1-like_RS"/>
</dbReference>
<keyword evidence="8" id="KW-0472">Membrane</keyword>
<feature type="compositionally biased region" description="Pro residues" evidence="11">
    <location>
        <begin position="2860"/>
        <end position="2875"/>
    </location>
</feature>
<keyword evidence="6" id="KW-0597">Phosphoprotein</keyword>
<dbReference type="SMART" id="SM01244">
    <property type="entry name" value="IRS"/>
    <property type="match status" value="1"/>
</dbReference>
<dbReference type="FunFam" id="1.20.1420.10:FF:000012">
    <property type="entry name" value="Rhea, isoform B"/>
    <property type="match status" value="1"/>
</dbReference>
<dbReference type="Proteomes" id="UP000000311">
    <property type="component" value="Unassembled WGS sequence"/>
</dbReference>
<dbReference type="GO" id="GO:0009887">
    <property type="term" value="P:animal organ morphogenesis"/>
    <property type="evidence" value="ECO:0007669"/>
    <property type="project" value="UniProtKB-ARBA"/>
</dbReference>
<dbReference type="InterPro" id="IPR035964">
    <property type="entry name" value="I/LWEQ_dom_sf"/>
</dbReference>
<dbReference type="InterPro" id="IPR057346">
    <property type="entry name" value="Talin1/2_VBS2"/>
</dbReference>
<dbReference type="SUPFAM" id="SSF109885">
    <property type="entry name" value="I/LWEQ domain"/>
    <property type="match status" value="4"/>
</dbReference>
<dbReference type="EMBL" id="GL439543">
    <property type="protein sequence ID" value="EFN67110.1"/>
    <property type="molecule type" value="Genomic_DNA"/>
</dbReference>
<keyword evidence="7" id="KW-0965">Cell junction</keyword>
<evidence type="ECO:0000259" key="12">
    <source>
        <dbReference type="PROSITE" id="PS50057"/>
    </source>
</evidence>
<feature type="compositionally biased region" description="Polar residues" evidence="11">
    <location>
        <begin position="3015"/>
        <end position="3024"/>
    </location>
</feature>
<dbReference type="GO" id="GO:0005856">
    <property type="term" value="C:cytoskeleton"/>
    <property type="evidence" value="ECO:0007669"/>
    <property type="project" value="UniProtKB-SubCell"/>
</dbReference>
<dbReference type="Pfam" id="PF09141">
    <property type="entry name" value="Talin_middle"/>
    <property type="match status" value="1"/>
</dbReference>
<dbReference type="GO" id="GO:0030182">
    <property type="term" value="P:neuron differentiation"/>
    <property type="evidence" value="ECO:0007669"/>
    <property type="project" value="UniProtKB-ARBA"/>
</dbReference>
<dbReference type="Pfam" id="PF25177">
    <property type="entry name" value="Talin_VBS2"/>
    <property type="match status" value="1"/>
</dbReference>
<dbReference type="Pfam" id="PF16511">
    <property type="entry name" value="FERM_f0"/>
    <property type="match status" value="1"/>
</dbReference>
<keyword evidence="4" id="KW-1003">Cell membrane</keyword>
<dbReference type="CDD" id="cd17090">
    <property type="entry name" value="FERM_F1_TLN"/>
    <property type="match status" value="1"/>
</dbReference>
<dbReference type="InterPro" id="IPR054082">
    <property type="entry name" value="Talin_IBS2B"/>
</dbReference>
<dbReference type="GO" id="GO:0030036">
    <property type="term" value="P:actin cytoskeleton organization"/>
    <property type="evidence" value="ECO:0007669"/>
    <property type="project" value="TreeGrafter"/>
</dbReference>
<dbReference type="InterPro" id="IPR036476">
    <property type="entry name" value="Talin_cent_sf"/>
</dbReference>
<dbReference type="GO" id="GO:0001726">
    <property type="term" value="C:ruffle"/>
    <property type="evidence" value="ECO:0007669"/>
    <property type="project" value="InterPro"/>
</dbReference>
<protein>
    <submittedName>
        <fullName evidence="14">Talin-1</fullName>
    </submittedName>
</protein>
<dbReference type="InterPro" id="IPR014352">
    <property type="entry name" value="FERM/acyl-CoA-bd_prot_sf"/>
</dbReference>
<dbReference type="Pfam" id="PF21896">
    <property type="entry name" value="Talin_IBS2B"/>
    <property type="match status" value="4"/>
</dbReference>
<dbReference type="SUPFAM" id="SSF47031">
    <property type="entry name" value="Second domain of FERM"/>
    <property type="match status" value="1"/>
</dbReference>
<evidence type="ECO:0000256" key="11">
    <source>
        <dbReference type="SAM" id="MobiDB-lite"/>
    </source>
</evidence>
<evidence type="ECO:0000256" key="10">
    <source>
        <dbReference type="SAM" id="Coils"/>
    </source>
</evidence>
<evidence type="ECO:0000313" key="14">
    <source>
        <dbReference type="EMBL" id="EFN67110.1"/>
    </source>
</evidence>
<keyword evidence="10" id="KW-0175">Coiled coil</keyword>
<reference evidence="14 15" key="1">
    <citation type="journal article" date="2010" name="Science">
        <title>Genomic comparison of the ants Camponotus floridanus and Harpegnathos saltator.</title>
        <authorList>
            <person name="Bonasio R."/>
            <person name="Zhang G."/>
            <person name="Ye C."/>
            <person name="Mutti N.S."/>
            <person name="Fang X."/>
            <person name="Qin N."/>
            <person name="Donahue G."/>
            <person name="Yang P."/>
            <person name="Li Q."/>
            <person name="Li C."/>
            <person name="Zhang P."/>
            <person name="Huang Z."/>
            <person name="Berger S.L."/>
            <person name="Reinberg D."/>
            <person name="Wang J."/>
            <person name="Liebig J."/>
        </authorList>
    </citation>
    <scope>NUCLEOTIDE SEQUENCE [LARGE SCALE GENOMIC DNA]</scope>
    <source>
        <strain evidence="15">C129</strain>
    </source>
</reference>
<evidence type="ECO:0000256" key="2">
    <source>
        <dbReference type="ARBA" id="ARBA00004246"/>
    </source>
</evidence>
<dbReference type="Pfam" id="PF01608">
    <property type="entry name" value="I_LWEQ"/>
    <property type="match status" value="1"/>
</dbReference>
<dbReference type="Pfam" id="PF08913">
    <property type="entry name" value="VBS"/>
    <property type="match status" value="1"/>
</dbReference>
<dbReference type="PANTHER" id="PTHR19981">
    <property type="entry name" value="TALIN"/>
    <property type="match status" value="1"/>
</dbReference>
<feature type="region of interest" description="Disordered" evidence="11">
    <location>
        <begin position="2860"/>
        <end position="2894"/>
    </location>
</feature>
<dbReference type="FunFam" id="1.20.120.230:FF:000004">
    <property type="entry name" value="Talin 2"/>
    <property type="match status" value="1"/>
</dbReference>
<dbReference type="SUPFAM" id="SSF50729">
    <property type="entry name" value="PH domain-like"/>
    <property type="match status" value="1"/>
</dbReference>
<dbReference type="GO" id="GO:0005925">
    <property type="term" value="C:focal adhesion"/>
    <property type="evidence" value="ECO:0007669"/>
    <property type="project" value="UniProtKB-SubCell"/>
</dbReference>
<dbReference type="GO" id="GO:0005737">
    <property type="term" value="C:cytoplasm"/>
    <property type="evidence" value="ECO:0007669"/>
    <property type="project" value="TreeGrafter"/>
</dbReference>
<dbReference type="SUPFAM" id="SSF109880">
    <property type="entry name" value="A middle domain of Talin 1"/>
    <property type="match status" value="1"/>
</dbReference>
<dbReference type="InParanoid" id="E2AHI2"/>
<dbReference type="Pfam" id="PF02174">
    <property type="entry name" value="IRS"/>
    <property type="match status" value="1"/>
</dbReference>
<dbReference type="FunFam" id="2.30.29.30:FF:000028">
    <property type="entry name" value="Talin 2"/>
    <property type="match status" value="1"/>
</dbReference>
<dbReference type="InterPro" id="IPR002404">
    <property type="entry name" value="IRS_PTB"/>
</dbReference>
<dbReference type="InterPro" id="IPR019747">
    <property type="entry name" value="FERM_CS"/>
</dbReference>
<dbReference type="GO" id="GO:0098609">
    <property type="term" value="P:cell-cell adhesion"/>
    <property type="evidence" value="ECO:0007669"/>
    <property type="project" value="TreeGrafter"/>
</dbReference>
<feature type="domain" description="FERM" evidence="12">
    <location>
        <begin position="187"/>
        <end position="512"/>
    </location>
</feature>
<gene>
    <name evidence="14" type="ORF">EAG_12672</name>
</gene>
<dbReference type="CDD" id="cd17089">
    <property type="entry name" value="FERM_F0_TLN"/>
    <property type="match status" value="1"/>
</dbReference>
<dbReference type="OMA" id="VDMTQHY"/>
<dbReference type="STRING" id="104421.E2AHI2"/>
<keyword evidence="15" id="KW-1185">Reference proteome</keyword>
<dbReference type="Gene3D" id="1.20.80.10">
    <property type="match status" value="1"/>
</dbReference>
<dbReference type="Gene3D" id="1.20.1420.10">
    <property type="entry name" value="Talin, central domain"/>
    <property type="match status" value="7"/>
</dbReference>
<dbReference type="Pfam" id="PF21865">
    <property type="entry name" value="TLN1-like_RS"/>
    <property type="match status" value="2"/>
</dbReference>
<dbReference type="CDD" id="cd14473">
    <property type="entry name" value="FERM_B-lobe"/>
    <property type="match status" value="1"/>
</dbReference>
<dbReference type="InterPro" id="IPR035963">
    <property type="entry name" value="FERM_2"/>
</dbReference>
<dbReference type="FunFam" id="1.20.120.230:FF:000003">
    <property type="entry name" value="Talin 2"/>
    <property type="match status" value="1"/>
</dbReference>
<sequence>MPDVNPREIVVAPSRPPAVRRHIPRPGVLHPFGDEQLGSRFGKLSSEKRIPEVVHVIKAILIREIGNYVISINHMRSGYESSDSGGFRARRRSPQAIAMATLSLRISIPEKNATKMMQFDPSTSVYDACRIIREKLAEASNMGQPKDYGLFLADEDIKKGVWLEPGRNLDYYILRNGDLLEYRRKLRTLRVRMLDGTLKTMLVDDSQPVANLMVVICTKIGITNHDEYSLVRELVDEENDNQKPGNFGTLTLKRKKEEKGERDAKMEQLRKKLKTDDEVNWIDPSKTLREQGIDESETVLLRRKFFFSDQNIDSRDPVQLSLLYVQARDAILDGTHPITQEKACVFAGIQCQIQFGDHKEEKHKPGFLDLKEFLPQSYVKVKGIEKKIYAEHKKHIGLSELDAKVLYTKTARSLNTYGVTFFLVKEKMKGKNKLVPRLLGVTKDSVLRLDEKTKEILKTWPLTTVRRWGASPNTFTLDFGDYSDQYYSVQTTEAEQILQLISGYIDIILKKQKAKDHFGIEGDEGSTMVEDSVSPLKATIMQHETSNVGKGNVEAVSVAIPAVMRAGGDGARPYGTGHIGGAQYTTVSGQVNIAHAPPMVQQTKVTSVLSEPQRALLSTITAGHEVIHIAEMELSTKAQLPELGTDPASLKWIEQTIDTHKQNVGSQIAAMNAATAQVVTLTSGPADDVDHTAVGAAITTIATNLPEMTKGVRMIAALMEDDSSGERLLDAARKLCSAFSDLLKATEPETKEPRQNLLNAASRVGEASHQVLTTIGEEDDSNRELQDMLLALAKAVANTTAALVLKAKNIAATCEDSATQNRVISAATQCALATSQLVACAKVVAPTLHSPACQTQLMNAVREVTKAVERLVQVCNETCGDENLLKELSIAASEVSRTLNDLLNHIKTATRGERAKESIQEGAVETILIATDKLFASTGDAGEMVRQARVVGQATAQLIQSIKGEAERQTDSEQQQRLLAAAKLLADATAKMVEAARQCASSPHDARMQDQLRQAAEELRVATTAAATPALRRKLITRLEACAKQAASTATQCIAASSGVGHHNTNPTSQEELNMECRTIAQHIPYLVSGVKGTQAQPDNPTAQLNLINASEQFLQPGTAVVKAARAVLPTVTDQASAMQLNNTSQQLGSSLADLRSAVTRARETCGGLELDAAEELINSLKDELGEFYRAVEAASLRPLPEETTESTALRLGATSKNVGFAMAQLLSAAKQGNENYTGSAARETASALKDLTYAVRGVAATSNQPETQKKVLMTADDVILRSLYLVKEARRVLKNPDDPENEANLAAVAKDVSNSLNKCVSCLPGQRDVDEAIRNIDDMAQVLNMNEFPQTSKSYGQLQSDLNNAAANLNDASSNIVSSVRSPVQLANSSKQFTNAFGDLLGVGMEMAGQTMIETRSQVVVSLKNVTMTSGKLLVTAKSVAADPTAPNAKNQLSAAARAVTDSINYLVDVCTSAAPGQNECDNAIRNIQSMRSLLDNPSEPISDASYFECLETVMEKSKSLGDGMTGIANYAKKSEHENFSVAVRGVSSSICGLIEAAAQAAYLAGVSDSTSVAGKPGLVDQAQFLRAAQAIHSGCQSLGNPTTTQEQVLSAATIIAKHTSALCNACRLASSKTSNPVAKRHFVQSAKDVANSTACLVKEIKALDKNYSDVNREKCAEATKPLLEAVDNLCTFASSPEFASQPAKISIAARVAQEPITSAGKSIIDGSCAMVQAAKSLAVSPKDPPTWQLLANHSKSVSDSIKSLVASIRDKAPGQKECDAAIEKLSARIRELDAASLSAVSQALIPRRENTVQGFTDQMESSASELREKLEPLRTAAKYEAENVGHAVNQIALYSEPLVSGAIGAASNMVHSKQQMVLLDQTKTVAESALQLIYVTKESAGNPKAIALHSEVDETVESTKDALQELQNTLETISTSAGIVTGLIDTISRAMVRLEDHRMSTIDTVDSYVDYQTRMVEAAKEIARLAQEMSTKSSTDVARLGPLAVDISHKYTQLARDTSGASAAASNADVSAKLRTGVQELGRACADIVRTAGTCQMSPGDAYAQREIAEHSKIVTEKVSQVLAALQAGSRGTQACINAASTVSGIIGDLDTTIMFATAGTLHAENENDTFADHRENILQTAKALVEDTKTLVAGAASSQEQLAVAAQNAVSTIVQLAEVVKYGAASLGSQNPEAQVMLINAVKDVASALGDLIHATKAASGKPINDPSMAHLKDSAKVLERQLQQQFVHLSDIGGSESEWFVSDQEEELIRLLSTSESSQPTQRTSDLVMVTNVTSLLKTVKAVEDEHTRGTRALESTIEAIAQEIRALSSSEIQKSNVTPEDLVRCTKSITLSTAKAVSAGNSCKQDDIIAAANMGRKSISDMLTICKSAAYNCAETAELRDRTLQAGHDVAINYRELLQAILQISSRSGDAKHTLPAISRKIAQSVTELVAVAELLKGNDWVDPDDPTVIAENELLGAAASIDAAAKKLASLRPRRSIQETNEDMNFDEMILEAAKSIAAATSALIKAASAAQRELIATGKVSRTPLTSSDDGQWSEGLISAARMVAAATHSLVESANALVQGVSSEEKLISSAKQVASSTAQLLVACKVKADPDSESTKRLQAAGNAVKRATDNLVRAAQQAIQQEEDRSLVLNRRMVGGIAQEIDARSEVLRIERELEEARGRLTAIRLAKYKNRSDLTDGDGDIAAEQSGYQSYTTRYETRAYEPQTTPSPIQTMNHTLDQLQSTTQHISHQFGDRQNLISPEKVHSTQSTLERKMKDSQYHRSIMDNQYGSLDRKYTIDSHQERSPYVVTERKIITDNSPGQYSSIERRINQESYIAEKRHADGIASYVPPPPPQHISYSPKPPSTIPKMIQEQTPSDPKSLQDQQKYPIDRFSSISPMSTFRSEKQVDTQRFGSSVPQHQTFKNIESKVIPGGRIETITTKTYTSTPGKSSSSNYEAAEEIKEYKTSGNDLSTFKSFDNDSVEERTMKQSMHKVTEKKTVTMTMSSRQESNTKTFRYEDKQ</sequence>
<evidence type="ECO:0000256" key="9">
    <source>
        <dbReference type="ARBA" id="ARBA00023212"/>
    </source>
</evidence>
<feature type="compositionally biased region" description="Polar residues" evidence="11">
    <location>
        <begin position="2881"/>
        <end position="2894"/>
    </location>
</feature>
<dbReference type="FunFam" id="1.20.120.230:FF:000005">
    <property type="entry name" value="Talin 1"/>
    <property type="match status" value="1"/>
</dbReference>
<proteinExistence type="predicted"/>
<dbReference type="GO" id="GO:0005178">
    <property type="term" value="F:integrin binding"/>
    <property type="evidence" value="ECO:0007669"/>
    <property type="project" value="TreeGrafter"/>
</dbReference>
<evidence type="ECO:0000256" key="3">
    <source>
        <dbReference type="ARBA" id="ARBA00004413"/>
    </source>
</evidence>
<dbReference type="InterPro" id="IPR000299">
    <property type="entry name" value="FERM_domain"/>
</dbReference>
<evidence type="ECO:0000259" key="13">
    <source>
        <dbReference type="PROSITE" id="PS50945"/>
    </source>
</evidence>
<evidence type="ECO:0000256" key="6">
    <source>
        <dbReference type="ARBA" id="ARBA00022553"/>
    </source>
</evidence>
<comment type="subcellular location">
    <subcellularLocation>
        <location evidence="2">Cell junction</location>
        <location evidence="2">Focal adhesion</location>
    </subcellularLocation>
    <subcellularLocation>
        <location evidence="3">Cell membrane</location>
        <topology evidence="3">Peripheral membrane protein</topology>
        <orientation evidence="3">Cytoplasmic side</orientation>
    </subcellularLocation>
    <subcellularLocation>
        <location evidence="1">Cytoplasm</location>
        <location evidence="1">Cytoskeleton</location>
    </subcellularLocation>
</comment>
<dbReference type="PANTHER" id="PTHR19981:SF1">
    <property type="entry name" value="RHEA, ISOFORM B"/>
    <property type="match status" value="1"/>
</dbReference>
<feature type="coiled-coil region" evidence="10">
    <location>
        <begin position="2627"/>
        <end position="2662"/>
    </location>
</feature>
<dbReference type="Gene3D" id="1.20.1410.10">
    <property type="entry name" value="I/LWEQ domain"/>
    <property type="match status" value="1"/>
</dbReference>
<evidence type="ECO:0000256" key="5">
    <source>
        <dbReference type="ARBA" id="ARBA00022490"/>
    </source>
</evidence>
<dbReference type="InterPro" id="IPR049108">
    <property type="entry name" value="Talin_R4"/>
</dbReference>
<dbReference type="FunFam" id="1.20.80.10:FF:000007">
    <property type="entry name" value="Talin 2"/>
    <property type="match status" value="1"/>
</dbReference>
<dbReference type="SMART" id="SM00295">
    <property type="entry name" value="B41"/>
    <property type="match status" value="1"/>
</dbReference>
<dbReference type="SUPFAM" id="SSF47220">
    <property type="entry name" value="alpha-catenin/vinculin-like"/>
    <property type="match status" value="5"/>
</dbReference>
<keyword evidence="9" id="KW-0206">Cytoskeleton</keyword>
<dbReference type="InterPro" id="IPR019749">
    <property type="entry name" value="Band_41_domain"/>
</dbReference>
<evidence type="ECO:0000256" key="1">
    <source>
        <dbReference type="ARBA" id="ARBA00004245"/>
    </source>
</evidence>
<dbReference type="PROSITE" id="PS00660">
    <property type="entry name" value="FERM_1"/>
    <property type="match status" value="1"/>
</dbReference>
<dbReference type="PROSITE" id="PS50945">
    <property type="entry name" value="I_LWEQ"/>
    <property type="match status" value="1"/>
</dbReference>
<evidence type="ECO:0000313" key="15">
    <source>
        <dbReference type="Proteomes" id="UP000000311"/>
    </source>
</evidence>
<dbReference type="InterPro" id="IPR002558">
    <property type="entry name" value="ILWEQ_dom"/>
</dbReference>
<dbReference type="FunFam" id="1.20.1410.10:FF:000001">
    <property type="entry name" value="Talin 2"/>
    <property type="match status" value="1"/>
</dbReference>
<dbReference type="Pfam" id="PF21692">
    <property type="entry name" value="Talin_R4"/>
    <property type="match status" value="1"/>
</dbReference>
<dbReference type="CDD" id="cd12150">
    <property type="entry name" value="talin-RS"/>
    <property type="match status" value="1"/>
</dbReference>
<dbReference type="InterPro" id="IPR019748">
    <property type="entry name" value="FERM_central"/>
</dbReference>
<keyword evidence="5" id="KW-0963">Cytoplasm</keyword>